<dbReference type="Proteomes" id="UP000291151">
    <property type="component" value="Chromosome"/>
</dbReference>
<reference evidence="12 13" key="1">
    <citation type="submission" date="2019-02" db="EMBL/GenBank/DDBJ databases">
        <title>Ureibacillus thermophilus.</title>
        <authorList>
            <person name="Sunny J.S."/>
            <person name="Natarajan A."/>
            <person name="Saleena L.M."/>
        </authorList>
    </citation>
    <scope>NUCLEOTIDE SEQUENCE [LARGE SCALE GENOMIC DNA]</scope>
    <source>
        <strain evidence="12 13">LM102</strain>
    </source>
</reference>
<dbReference type="EMBL" id="CP036528">
    <property type="protein sequence ID" value="QBK25634.1"/>
    <property type="molecule type" value="Genomic_DNA"/>
</dbReference>
<keyword evidence="7" id="KW-1005">Bacterial flagellum biogenesis</keyword>
<name>A0A4P6URJ4_9BACL</name>
<protein>
    <recommendedName>
        <fullName evidence="3">Flagellar FliJ protein</fullName>
    </recommendedName>
</protein>
<keyword evidence="12" id="KW-0282">Flagellum</keyword>
<dbReference type="InterPro" id="IPR012823">
    <property type="entry name" value="Flagell_FliJ"/>
</dbReference>
<evidence type="ECO:0000256" key="2">
    <source>
        <dbReference type="ARBA" id="ARBA00010004"/>
    </source>
</evidence>
<dbReference type="GO" id="GO:0005886">
    <property type="term" value="C:plasma membrane"/>
    <property type="evidence" value="ECO:0007669"/>
    <property type="project" value="UniProtKB-SubCell"/>
</dbReference>
<dbReference type="GO" id="GO:0006935">
    <property type="term" value="P:chemotaxis"/>
    <property type="evidence" value="ECO:0007669"/>
    <property type="project" value="UniProtKB-KW"/>
</dbReference>
<keyword evidence="13" id="KW-1185">Reference proteome</keyword>
<dbReference type="GO" id="GO:0044781">
    <property type="term" value="P:bacterial-type flagellum organization"/>
    <property type="evidence" value="ECO:0007669"/>
    <property type="project" value="UniProtKB-KW"/>
</dbReference>
<evidence type="ECO:0000256" key="1">
    <source>
        <dbReference type="ARBA" id="ARBA00004413"/>
    </source>
</evidence>
<keyword evidence="8" id="KW-0653">Protein transport</keyword>
<evidence type="ECO:0000256" key="10">
    <source>
        <dbReference type="ARBA" id="ARBA00023225"/>
    </source>
</evidence>
<dbReference type="GO" id="GO:0071973">
    <property type="term" value="P:bacterial-type flagellum-dependent cell motility"/>
    <property type="evidence" value="ECO:0007669"/>
    <property type="project" value="InterPro"/>
</dbReference>
<keyword evidence="9" id="KW-0472">Membrane</keyword>
<comment type="similarity">
    <text evidence="2">Belongs to the FliJ family.</text>
</comment>
<gene>
    <name evidence="12" type="primary">fliJ</name>
    <name evidence="12" type="ORF">DKZ56_07055</name>
</gene>
<keyword evidence="5" id="KW-1003">Cell membrane</keyword>
<dbReference type="KEGG" id="uth:DKZ56_07055"/>
<evidence type="ECO:0000256" key="7">
    <source>
        <dbReference type="ARBA" id="ARBA00022795"/>
    </source>
</evidence>
<evidence type="ECO:0000256" key="4">
    <source>
        <dbReference type="ARBA" id="ARBA00022448"/>
    </source>
</evidence>
<evidence type="ECO:0000256" key="6">
    <source>
        <dbReference type="ARBA" id="ARBA00022500"/>
    </source>
</evidence>
<feature type="coiled-coil region" evidence="11">
    <location>
        <begin position="74"/>
        <end position="101"/>
    </location>
</feature>
<proteinExistence type="inferred from homology"/>
<dbReference type="InterPro" id="IPR053716">
    <property type="entry name" value="Flag_assembly_chemotaxis_eff"/>
</dbReference>
<evidence type="ECO:0000256" key="5">
    <source>
        <dbReference type="ARBA" id="ARBA00022475"/>
    </source>
</evidence>
<sequence>MVQFTYRFEKVLTVREQEKKQTEAAYNEAVRSFEKVATKLYELLKKKEDLINYQNERLKTGLTVDEIHHFAKFIDSLEHAIEDVQQKVNQARAKMQWYEQKLIEKNLEVRKYEKMREKDFSAFQEEQNRIEAQFLDEISSLMYNKRTI</sequence>
<dbReference type="Gene3D" id="1.10.287.1700">
    <property type="match status" value="1"/>
</dbReference>
<keyword evidence="6" id="KW-0145">Chemotaxis</keyword>
<accession>A0A4P6URJ4</accession>
<dbReference type="GO" id="GO:0015031">
    <property type="term" value="P:protein transport"/>
    <property type="evidence" value="ECO:0007669"/>
    <property type="project" value="UniProtKB-KW"/>
</dbReference>
<dbReference type="Pfam" id="PF02050">
    <property type="entry name" value="FliJ"/>
    <property type="match status" value="1"/>
</dbReference>
<evidence type="ECO:0000256" key="3">
    <source>
        <dbReference type="ARBA" id="ARBA00020392"/>
    </source>
</evidence>
<organism evidence="12 13">
    <name type="scientific">Ureibacillus thermophilus</name>
    <dbReference type="NCBI Taxonomy" id="367743"/>
    <lineage>
        <taxon>Bacteria</taxon>
        <taxon>Bacillati</taxon>
        <taxon>Bacillota</taxon>
        <taxon>Bacilli</taxon>
        <taxon>Bacillales</taxon>
        <taxon>Caryophanaceae</taxon>
        <taxon>Ureibacillus</taxon>
    </lineage>
</organism>
<dbReference type="GO" id="GO:0009288">
    <property type="term" value="C:bacterial-type flagellum"/>
    <property type="evidence" value="ECO:0007669"/>
    <property type="project" value="InterPro"/>
</dbReference>
<evidence type="ECO:0000313" key="13">
    <source>
        <dbReference type="Proteomes" id="UP000291151"/>
    </source>
</evidence>
<dbReference type="RefSeq" id="WP_208652019.1">
    <property type="nucleotide sequence ID" value="NZ_CP036528.1"/>
</dbReference>
<keyword evidence="12" id="KW-0966">Cell projection</keyword>
<evidence type="ECO:0000313" key="12">
    <source>
        <dbReference type="EMBL" id="QBK25634.1"/>
    </source>
</evidence>
<dbReference type="AlphaFoldDB" id="A0A4P6URJ4"/>
<evidence type="ECO:0000256" key="9">
    <source>
        <dbReference type="ARBA" id="ARBA00023136"/>
    </source>
</evidence>
<comment type="subcellular location">
    <subcellularLocation>
        <location evidence="1">Cell membrane</location>
        <topology evidence="1">Peripheral membrane protein</topology>
        <orientation evidence="1">Cytoplasmic side</orientation>
    </subcellularLocation>
</comment>
<dbReference type="NCBIfam" id="TIGR02473">
    <property type="entry name" value="flagell_FliJ"/>
    <property type="match status" value="1"/>
</dbReference>
<evidence type="ECO:0000256" key="8">
    <source>
        <dbReference type="ARBA" id="ARBA00022927"/>
    </source>
</evidence>
<evidence type="ECO:0000256" key="11">
    <source>
        <dbReference type="SAM" id="Coils"/>
    </source>
</evidence>
<keyword evidence="11" id="KW-0175">Coiled coil</keyword>
<keyword evidence="10" id="KW-1006">Bacterial flagellum protein export</keyword>
<keyword evidence="12" id="KW-0969">Cilium</keyword>
<keyword evidence="4" id="KW-0813">Transport</keyword>